<keyword evidence="4 8" id="KW-0547">Nucleotide-binding</keyword>
<feature type="binding site" description="in other chain" evidence="8">
    <location>
        <begin position="38"/>
        <end position="41"/>
    </location>
    <ligand>
        <name>IMP</name>
        <dbReference type="ChEBI" id="CHEBI:58053"/>
        <note>ligand shared between dimeric partners</note>
    </ligand>
</feature>
<dbReference type="NCBIfam" id="TIGR00184">
    <property type="entry name" value="purA"/>
    <property type="match status" value="1"/>
</dbReference>
<dbReference type="InterPro" id="IPR042109">
    <property type="entry name" value="Adenylosuccinate_synth_dom1"/>
</dbReference>
<dbReference type="RefSeq" id="WP_120440603.1">
    <property type="nucleotide sequence ID" value="NZ_CP031078.1"/>
</dbReference>
<feature type="binding site" description="in other chain" evidence="8">
    <location>
        <position position="130"/>
    </location>
    <ligand>
        <name>IMP</name>
        <dbReference type="ChEBI" id="CHEBI:58053"/>
        <note>ligand shared between dimeric partners</note>
    </ligand>
</feature>
<dbReference type="Gene3D" id="1.10.300.10">
    <property type="entry name" value="Adenylosuccinate Synthetase, subunit A, domain 2"/>
    <property type="match status" value="1"/>
</dbReference>
<comment type="catalytic activity">
    <reaction evidence="8 10">
        <text>IMP + L-aspartate + GTP = N(6)-(1,2-dicarboxyethyl)-AMP + GDP + phosphate + 2 H(+)</text>
        <dbReference type="Rhea" id="RHEA:15753"/>
        <dbReference type="ChEBI" id="CHEBI:15378"/>
        <dbReference type="ChEBI" id="CHEBI:29991"/>
        <dbReference type="ChEBI" id="CHEBI:37565"/>
        <dbReference type="ChEBI" id="CHEBI:43474"/>
        <dbReference type="ChEBI" id="CHEBI:57567"/>
        <dbReference type="ChEBI" id="CHEBI:58053"/>
        <dbReference type="ChEBI" id="CHEBI:58189"/>
        <dbReference type="EC" id="6.3.4.4"/>
    </reaction>
</comment>
<evidence type="ECO:0000256" key="8">
    <source>
        <dbReference type="HAMAP-Rule" id="MF_00011"/>
    </source>
</evidence>
<dbReference type="PANTHER" id="PTHR11846:SF0">
    <property type="entry name" value="ADENYLOSUCCINATE SYNTHETASE"/>
    <property type="match status" value="1"/>
</dbReference>
<dbReference type="SMART" id="SM00788">
    <property type="entry name" value="Adenylsucc_synt"/>
    <property type="match status" value="1"/>
</dbReference>
<feature type="binding site" evidence="8">
    <location>
        <position position="305"/>
    </location>
    <ligand>
        <name>GTP</name>
        <dbReference type="ChEBI" id="CHEBI:37565"/>
    </ligand>
</feature>
<dbReference type="GO" id="GO:0044208">
    <property type="term" value="P:'de novo' AMP biosynthetic process"/>
    <property type="evidence" value="ECO:0007669"/>
    <property type="project" value="UniProtKB-UniRule"/>
</dbReference>
<feature type="binding site" evidence="8">
    <location>
        <begin position="299"/>
        <end position="305"/>
    </location>
    <ligand>
        <name>substrate</name>
    </ligand>
</feature>
<proteinExistence type="inferred from homology"/>
<dbReference type="EMBL" id="CP031078">
    <property type="protein sequence ID" value="AYF00336.1"/>
    <property type="molecule type" value="Genomic_DNA"/>
</dbReference>
<evidence type="ECO:0000256" key="7">
    <source>
        <dbReference type="ARBA" id="ARBA00023134"/>
    </source>
</evidence>
<keyword evidence="2 8" id="KW-0436">Ligase</keyword>
<dbReference type="InterPro" id="IPR027417">
    <property type="entry name" value="P-loop_NTPase"/>
</dbReference>
<feature type="binding site" evidence="8">
    <location>
        <position position="13"/>
    </location>
    <ligand>
        <name>Mg(2+)</name>
        <dbReference type="ChEBI" id="CHEBI:18420"/>
    </ligand>
</feature>
<evidence type="ECO:0000256" key="9">
    <source>
        <dbReference type="PROSITE-ProRule" id="PRU10134"/>
    </source>
</evidence>
<comment type="cofactor">
    <cofactor evidence="8">
        <name>Mg(2+)</name>
        <dbReference type="ChEBI" id="CHEBI:18420"/>
    </cofactor>
    <text evidence="8">Binds 1 Mg(2+) ion per subunit.</text>
</comment>
<comment type="similarity">
    <text evidence="8 10">Belongs to the adenylosuccinate synthetase family.</text>
</comment>
<dbReference type="HAMAP" id="MF_00011">
    <property type="entry name" value="Adenylosucc_synth"/>
    <property type="match status" value="1"/>
</dbReference>
<comment type="subunit">
    <text evidence="1 8">Homodimer.</text>
</comment>
<evidence type="ECO:0000256" key="10">
    <source>
        <dbReference type="RuleBase" id="RU000520"/>
    </source>
</evidence>
<sequence>MANVVVVGAQWGDEGKGKIVDWLSERADVIARFQGGHNAGHTLVIGNQVYKLSLLPSGIVRAGKMAVIGNGVVLDPWALFAEIDKLSAQGVQISPENLMIAENTPLILPLHQDLDKLREEAAGASKIGTTGRGIGPAYEDKVGRRTIRIADLGDEETLDARLDRLLAHHDALRQGLGATPIDRAELRAKLLEIAPKLLQYAQPVWKVMNDYRRAGKRILFEGAQGSLLDIDFGTYPYVTSSTTMSGMAATGTGMGPSAIGFVLGIVKAYTTRVGSGPFPSELEDEDGQRLGERGHEFGTVTGRKRRCGWFDAVLVRQTCAISGVDGIALTKLDVLDGFKTLKICTGYEIDGQHFDHLPTAAALQAKVTPVYEEMPGWQQSTQGARSWADLPAEAIKYVRRIEELIQCPVALLSTSPERDDTILVTDPFAD</sequence>
<evidence type="ECO:0000256" key="4">
    <source>
        <dbReference type="ARBA" id="ARBA00022741"/>
    </source>
</evidence>
<feature type="binding site" evidence="8">
    <location>
        <begin position="413"/>
        <end position="415"/>
    </location>
    <ligand>
        <name>GTP</name>
        <dbReference type="ChEBI" id="CHEBI:37565"/>
    </ligand>
</feature>
<dbReference type="GO" id="GO:0004019">
    <property type="term" value="F:adenylosuccinate synthase activity"/>
    <property type="evidence" value="ECO:0007669"/>
    <property type="project" value="UniProtKB-UniRule"/>
</dbReference>
<feature type="binding site" evidence="8">
    <location>
        <begin position="40"/>
        <end position="42"/>
    </location>
    <ligand>
        <name>GTP</name>
        <dbReference type="ChEBI" id="CHEBI:37565"/>
    </ligand>
</feature>
<dbReference type="GO" id="GO:0005737">
    <property type="term" value="C:cytoplasm"/>
    <property type="evidence" value="ECO:0007669"/>
    <property type="project" value="UniProtKB-SubCell"/>
</dbReference>
<feature type="binding site" evidence="8">
    <location>
        <begin position="12"/>
        <end position="18"/>
    </location>
    <ligand>
        <name>GTP</name>
        <dbReference type="ChEBI" id="CHEBI:37565"/>
    </ligand>
</feature>
<keyword evidence="8" id="KW-0963">Cytoplasm</keyword>
<dbReference type="GO" id="GO:0005525">
    <property type="term" value="F:GTP binding"/>
    <property type="evidence" value="ECO:0007669"/>
    <property type="project" value="UniProtKB-UniRule"/>
</dbReference>
<dbReference type="Pfam" id="PF00709">
    <property type="entry name" value="Adenylsucc_synt"/>
    <property type="match status" value="1"/>
</dbReference>
<comment type="pathway">
    <text evidence="8 10">Purine metabolism; AMP biosynthesis via de novo pathway; AMP from IMP: step 1/2.</text>
</comment>
<evidence type="ECO:0000313" key="12">
    <source>
        <dbReference type="Proteomes" id="UP000272010"/>
    </source>
</evidence>
<evidence type="ECO:0000256" key="5">
    <source>
        <dbReference type="ARBA" id="ARBA00022755"/>
    </source>
</evidence>
<dbReference type="CDD" id="cd03108">
    <property type="entry name" value="AdSS"/>
    <property type="match status" value="1"/>
</dbReference>
<dbReference type="FunFam" id="3.90.170.10:FF:000001">
    <property type="entry name" value="Adenylosuccinate synthetase"/>
    <property type="match status" value="1"/>
</dbReference>
<dbReference type="GO" id="GO:0000287">
    <property type="term" value="F:magnesium ion binding"/>
    <property type="evidence" value="ECO:0007669"/>
    <property type="project" value="UniProtKB-UniRule"/>
</dbReference>
<evidence type="ECO:0000256" key="2">
    <source>
        <dbReference type="ARBA" id="ARBA00022598"/>
    </source>
</evidence>
<dbReference type="Gene3D" id="3.40.440.10">
    <property type="entry name" value="Adenylosuccinate Synthetase, subunit A, domain 1"/>
    <property type="match status" value="1"/>
</dbReference>
<feature type="binding site" description="in other chain" evidence="8">
    <location>
        <position position="303"/>
    </location>
    <ligand>
        <name>IMP</name>
        <dbReference type="ChEBI" id="CHEBI:58053"/>
        <note>ligand shared between dimeric partners</note>
    </ligand>
</feature>
<dbReference type="PANTHER" id="PTHR11846">
    <property type="entry name" value="ADENYLOSUCCINATE SYNTHETASE"/>
    <property type="match status" value="1"/>
</dbReference>
<dbReference type="UniPathway" id="UPA00075">
    <property type="reaction ID" value="UER00335"/>
</dbReference>
<feature type="binding site" evidence="8">
    <location>
        <position position="40"/>
    </location>
    <ligand>
        <name>Mg(2+)</name>
        <dbReference type="ChEBI" id="CHEBI:18420"/>
    </ligand>
</feature>
<evidence type="ECO:0000256" key="6">
    <source>
        <dbReference type="ARBA" id="ARBA00022842"/>
    </source>
</evidence>
<reference evidence="12" key="1">
    <citation type="submission" date="2018-07" db="EMBL/GenBank/DDBJ databases">
        <title>Genome Structure of the Opportunistic Pathogen Paracoccus yeei (Alphaproteobacteria) and Identification of Putative Virulence Factors.</title>
        <authorList>
            <person name="Lasek R."/>
            <person name="Szuplewska M."/>
            <person name="Mitura M."/>
            <person name="Decewicz P."/>
            <person name="Chmielowska C."/>
            <person name="Pawlot A."/>
            <person name="Sentkowska D."/>
            <person name="Czarnecki J."/>
            <person name="Bartosik D."/>
        </authorList>
    </citation>
    <scope>NUCLEOTIDE SEQUENCE [LARGE SCALE GENOMIC DNA]</scope>
    <source>
        <strain evidence="12">CCUG 32053</strain>
    </source>
</reference>
<dbReference type="GO" id="GO:0046040">
    <property type="term" value="P:IMP metabolic process"/>
    <property type="evidence" value="ECO:0007669"/>
    <property type="project" value="TreeGrafter"/>
</dbReference>
<dbReference type="InterPro" id="IPR001114">
    <property type="entry name" value="Adenylosuccinate_synthetase"/>
</dbReference>
<feature type="binding site" evidence="8">
    <location>
        <position position="144"/>
    </location>
    <ligand>
        <name>IMP</name>
        <dbReference type="ChEBI" id="CHEBI:58053"/>
        <note>ligand shared between dimeric partners</note>
    </ligand>
</feature>
<protein>
    <recommendedName>
        <fullName evidence="8 10">Adenylosuccinate synthetase</fullName>
        <shortName evidence="8">AMPSase</shortName>
        <shortName evidence="8">AdSS</shortName>
        <ecNumber evidence="8 10">6.3.4.4</ecNumber>
    </recommendedName>
    <alternativeName>
        <fullName evidence="8">IMP--aspartate ligase</fullName>
    </alternativeName>
</protein>
<keyword evidence="7 8" id="KW-0342">GTP-binding</keyword>
<dbReference type="FunFam" id="1.10.300.10:FF:000001">
    <property type="entry name" value="Adenylosuccinate synthetase"/>
    <property type="match status" value="1"/>
</dbReference>
<feature type="active site" description="Proton donor" evidence="8">
    <location>
        <position position="41"/>
    </location>
</feature>
<accession>A0A386UIM7</accession>
<evidence type="ECO:0000313" key="11">
    <source>
        <dbReference type="EMBL" id="AYF00336.1"/>
    </source>
</evidence>
<keyword evidence="6 8" id="KW-0460">Magnesium</keyword>
<dbReference type="SUPFAM" id="SSF52540">
    <property type="entry name" value="P-loop containing nucleoside triphosphate hydrolases"/>
    <property type="match status" value="1"/>
</dbReference>
<feature type="binding site" evidence="8">
    <location>
        <begin position="331"/>
        <end position="333"/>
    </location>
    <ligand>
        <name>GTP</name>
        <dbReference type="ChEBI" id="CHEBI:37565"/>
    </ligand>
</feature>
<feature type="active site" evidence="9">
    <location>
        <position position="141"/>
    </location>
</feature>
<feature type="active site" description="Proton acceptor" evidence="8">
    <location>
        <position position="13"/>
    </location>
</feature>
<dbReference type="InterPro" id="IPR033128">
    <property type="entry name" value="Adenylosuccin_syn_Lys_AS"/>
</dbReference>
<dbReference type="AlphaFoldDB" id="A0A386UIM7"/>
<feature type="binding site" description="in other chain" evidence="8">
    <location>
        <begin position="13"/>
        <end position="16"/>
    </location>
    <ligand>
        <name>IMP</name>
        <dbReference type="ChEBI" id="CHEBI:58053"/>
        <note>ligand shared between dimeric partners</note>
    </ligand>
</feature>
<name>A0A386UIM7_9RHOB</name>
<evidence type="ECO:0000256" key="3">
    <source>
        <dbReference type="ARBA" id="ARBA00022723"/>
    </source>
</evidence>
<comment type="subcellular location">
    <subcellularLocation>
        <location evidence="8">Cytoplasm</location>
    </subcellularLocation>
</comment>
<dbReference type="Gene3D" id="3.90.170.10">
    <property type="entry name" value="Adenylosuccinate Synthetase, subunit A, domain 3"/>
    <property type="match status" value="1"/>
</dbReference>
<dbReference type="PROSITE" id="PS01266">
    <property type="entry name" value="ADENYLOSUCCIN_SYN_1"/>
    <property type="match status" value="1"/>
</dbReference>
<dbReference type="InterPro" id="IPR042111">
    <property type="entry name" value="Adenylosuccinate_synth_dom3"/>
</dbReference>
<evidence type="ECO:0000256" key="1">
    <source>
        <dbReference type="ARBA" id="ARBA00011738"/>
    </source>
</evidence>
<comment type="function">
    <text evidence="8">Plays an important role in the de novo pathway of purine nucleotide biosynthesis. Catalyzes the first committed step in the biosynthesis of AMP from IMP.</text>
</comment>
<feature type="binding site" description="in other chain" evidence="8">
    <location>
        <position position="224"/>
    </location>
    <ligand>
        <name>IMP</name>
        <dbReference type="ChEBI" id="CHEBI:58053"/>
        <note>ligand shared between dimeric partners</note>
    </ligand>
</feature>
<organism evidence="11 12">
    <name type="scientific">Paracoccus yeei</name>
    <dbReference type="NCBI Taxonomy" id="147645"/>
    <lineage>
        <taxon>Bacteria</taxon>
        <taxon>Pseudomonadati</taxon>
        <taxon>Pseudomonadota</taxon>
        <taxon>Alphaproteobacteria</taxon>
        <taxon>Rhodobacterales</taxon>
        <taxon>Paracoccaceae</taxon>
        <taxon>Paracoccus</taxon>
    </lineage>
</organism>
<keyword evidence="5 8" id="KW-0658">Purine biosynthesis</keyword>
<feature type="binding site" description="in other chain" evidence="8">
    <location>
        <position position="239"/>
    </location>
    <ligand>
        <name>IMP</name>
        <dbReference type="ChEBI" id="CHEBI:58053"/>
        <note>ligand shared between dimeric partners</note>
    </ligand>
</feature>
<dbReference type="PROSITE" id="PS00513">
    <property type="entry name" value="ADENYLOSUCCIN_SYN_2"/>
    <property type="match status" value="1"/>
</dbReference>
<dbReference type="InterPro" id="IPR018220">
    <property type="entry name" value="Adenylosuccin_syn_GTP-bd"/>
</dbReference>
<dbReference type="Proteomes" id="UP000272010">
    <property type="component" value="Chromosome"/>
</dbReference>
<dbReference type="NCBIfam" id="NF002223">
    <property type="entry name" value="PRK01117.1"/>
    <property type="match status" value="1"/>
</dbReference>
<dbReference type="EC" id="6.3.4.4" evidence="8 10"/>
<dbReference type="InterPro" id="IPR042110">
    <property type="entry name" value="Adenylosuccinate_synth_dom2"/>
</dbReference>
<keyword evidence="3 8" id="KW-0479">Metal-binding</keyword>
<gene>
    <name evidence="8" type="primary">purA</name>
    <name evidence="11" type="ORF">PY32053_00659</name>
</gene>